<keyword evidence="1" id="KW-1133">Transmembrane helix</keyword>
<name>A0A1G6DEY8_9STRE</name>
<organism evidence="2 3">
    <name type="scientific">Streptococcus henryi</name>
    <dbReference type="NCBI Taxonomy" id="439219"/>
    <lineage>
        <taxon>Bacteria</taxon>
        <taxon>Bacillati</taxon>
        <taxon>Bacillota</taxon>
        <taxon>Bacilli</taxon>
        <taxon>Lactobacillales</taxon>
        <taxon>Streptococcaceae</taxon>
        <taxon>Streptococcus</taxon>
    </lineage>
</organism>
<dbReference type="STRING" id="439219.SAMN02910293_02147"/>
<evidence type="ECO:0000256" key="1">
    <source>
        <dbReference type="SAM" id="Phobius"/>
    </source>
</evidence>
<protein>
    <recommendedName>
        <fullName evidence="4">PTS fructose transporter subunit IA</fullName>
    </recommendedName>
</protein>
<gene>
    <name evidence="2" type="ORF">SAMN02910293_02147</name>
</gene>
<dbReference type="RefSeq" id="WP_018164658.1">
    <property type="nucleotide sequence ID" value="NZ_FMXP01000037.1"/>
</dbReference>
<keyword evidence="3" id="KW-1185">Reference proteome</keyword>
<evidence type="ECO:0008006" key="4">
    <source>
        <dbReference type="Google" id="ProtNLM"/>
    </source>
</evidence>
<dbReference type="AlphaFoldDB" id="A0A1G6DEY8"/>
<proteinExistence type="predicted"/>
<evidence type="ECO:0000313" key="3">
    <source>
        <dbReference type="Proteomes" id="UP000182508"/>
    </source>
</evidence>
<feature type="transmembrane region" description="Helical" evidence="1">
    <location>
        <begin position="49"/>
        <end position="75"/>
    </location>
</feature>
<sequence length="97" mass="11137">MTEHEMIQGYEAEINYQKHMLENLGRWLTLLTLVAGLGIVLIYSFRQTIYLLSLLGILLALVGILGMLLFGYGIYKGRKNLAKVIDDFEEKLKVFRT</sequence>
<dbReference type="Proteomes" id="UP000182508">
    <property type="component" value="Unassembled WGS sequence"/>
</dbReference>
<dbReference type="eggNOG" id="ENOG5033683">
    <property type="taxonomic scope" value="Bacteria"/>
</dbReference>
<keyword evidence="1" id="KW-0472">Membrane</keyword>
<evidence type="ECO:0000313" key="2">
    <source>
        <dbReference type="EMBL" id="SDB43405.1"/>
    </source>
</evidence>
<keyword evidence="1" id="KW-0812">Transmembrane</keyword>
<feature type="transmembrane region" description="Helical" evidence="1">
    <location>
        <begin position="24"/>
        <end position="43"/>
    </location>
</feature>
<reference evidence="2 3" key="1">
    <citation type="submission" date="2016-10" db="EMBL/GenBank/DDBJ databases">
        <authorList>
            <person name="de Groot N.N."/>
        </authorList>
    </citation>
    <scope>NUCLEOTIDE SEQUENCE [LARGE SCALE GENOMIC DNA]</scope>
    <source>
        <strain evidence="2 3">A-4</strain>
    </source>
</reference>
<dbReference type="EMBL" id="FMXP01000037">
    <property type="protein sequence ID" value="SDB43405.1"/>
    <property type="molecule type" value="Genomic_DNA"/>
</dbReference>
<accession>A0A1G6DEY8</accession>